<evidence type="ECO:0000313" key="1">
    <source>
        <dbReference type="EMBL" id="MED1205816.1"/>
    </source>
</evidence>
<dbReference type="RefSeq" id="WP_083953057.1">
    <property type="nucleotide sequence ID" value="NZ_JARMAB010000040.1"/>
</dbReference>
<accession>A0ABU6MMB0</accession>
<name>A0ABU6MMB0_9BACI</name>
<sequence>MSDYDNIFKHASNQANDLVHKTVDTANNVVKNVVGEGGLIGKVADTSSSILKNTSSFGNGMVGKTVDTTSKVVKGVSNKFKR</sequence>
<evidence type="ECO:0000313" key="2">
    <source>
        <dbReference type="Proteomes" id="UP001341444"/>
    </source>
</evidence>
<protein>
    <submittedName>
        <fullName evidence="1">Uncharacterized protein</fullName>
    </submittedName>
</protein>
<comment type="caution">
    <text evidence="1">The sequence shown here is derived from an EMBL/GenBank/DDBJ whole genome shotgun (WGS) entry which is preliminary data.</text>
</comment>
<dbReference type="Proteomes" id="UP001341444">
    <property type="component" value="Unassembled WGS sequence"/>
</dbReference>
<proteinExistence type="predicted"/>
<keyword evidence="2" id="KW-1185">Reference proteome</keyword>
<dbReference type="EMBL" id="JARMAB010000040">
    <property type="protein sequence ID" value="MED1205816.1"/>
    <property type="molecule type" value="Genomic_DNA"/>
</dbReference>
<gene>
    <name evidence="1" type="ORF">P4T90_22535</name>
</gene>
<organism evidence="1 2">
    <name type="scientific">Heyndrickxia acidicola</name>
    <dbReference type="NCBI Taxonomy" id="209389"/>
    <lineage>
        <taxon>Bacteria</taxon>
        <taxon>Bacillati</taxon>
        <taxon>Bacillota</taxon>
        <taxon>Bacilli</taxon>
        <taxon>Bacillales</taxon>
        <taxon>Bacillaceae</taxon>
        <taxon>Heyndrickxia</taxon>
    </lineage>
</organism>
<reference evidence="1 2" key="1">
    <citation type="submission" date="2023-03" db="EMBL/GenBank/DDBJ databases">
        <title>Bacillus Genome Sequencing.</title>
        <authorList>
            <person name="Dunlap C."/>
        </authorList>
    </citation>
    <scope>NUCLEOTIDE SEQUENCE [LARGE SCALE GENOMIC DNA]</scope>
    <source>
        <strain evidence="1 2">B-23453</strain>
    </source>
</reference>